<reference evidence="7 8" key="1">
    <citation type="journal article" date="2019" name="Sci. Rep.">
        <title>Comparative genomics of chytrid fungi reveal insights into the obligate biotrophic and pathogenic lifestyle of Synchytrium endobioticum.</title>
        <authorList>
            <person name="van de Vossenberg B.T.L.H."/>
            <person name="Warris S."/>
            <person name="Nguyen H.D.T."/>
            <person name="van Gent-Pelzer M.P.E."/>
            <person name="Joly D.L."/>
            <person name="van de Geest H.C."/>
            <person name="Bonants P.J.M."/>
            <person name="Smith D.S."/>
            <person name="Levesque C.A."/>
            <person name="van der Lee T.A.J."/>
        </authorList>
    </citation>
    <scope>NUCLEOTIDE SEQUENCE [LARGE SCALE GENOMIC DNA]</scope>
    <source>
        <strain evidence="7 8">CBS 675.73</strain>
    </source>
</reference>
<dbReference type="Gene3D" id="1.10.510.10">
    <property type="entry name" value="Transferase(Phosphotransferase) domain 1"/>
    <property type="match status" value="2"/>
</dbReference>
<dbReference type="InterPro" id="IPR008271">
    <property type="entry name" value="Ser/Thr_kinase_AS"/>
</dbReference>
<dbReference type="AlphaFoldDB" id="A0A507EHD8"/>
<dbReference type="EMBL" id="QEAP01000602">
    <property type="protein sequence ID" value="TPX63523.1"/>
    <property type="molecule type" value="Genomic_DNA"/>
</dbReference>
<evidence type="ECO:0000313" key="8">
    <source>
        <dbReference type="Proteomes" id="UP000320333"/>
    </source>
</evidence>
<dbReference type="SMART" id="SM00220">
    <property type="entry name" value="S_TKc"/>
    <property type="match status" value="1"/>
</dbReference>
<dbReference type="Proteomes" id="UP000320333">
    <property type="component" value="Unassembled WGS sequence"/>
</dbReference>
<dbReference type="STRING" id="246404.A0A507EHD8"/>
<name>A0A507EHD8_9FUNG</name>
<dbReference type="OrthoDB" id="4062651at2759"/>
<evidence type="ECO:0000256" key="4">
    <source>
        <dbReference type="RuleBase" id="RU000304"/>
    </source>
</evidence>
<protein>
    <recommendedName>
        <fullName evidence="6">Protein kinase domain-containing protein</fullName>
    </recommendedName>
</protein>
<dbReference type="PROSITE" id="PS00108">
    <property type="entry name" value="PROTEIN_KINASE_ST"/>
    <property type="match status" value="1"/>
</dbReference>
<sequence>MSTPQSPPIHPPPSSRVDSGLGGSLTPPPLPPRKNRTRLYEGLPSETKARVAIVNAASLNQSIFPARYSLNSILGFGSNGVVLSALDVSNPSQSKPVALKIIYKEFIGHQPTSSEIEVLLRLQSRTLVPDSTASVASSSSHGSNLLEYVQHFQDVHHFYLVTNLVMSNWAVTLQDSQLTPLSFKTDSASYSLPFWNGSSDLYSWNLYHRAHLLATEGHKLLPLMVVKHIVRSIAHALSKLHNDGFYHGDVKFENVLVECNKEQYEAPTVFLADFGHAKHFTVGIKEYGTFEMSAPDVLSDSPLAWQERDGRTDDVFALGILLYTLLSEDGQLPDAVKTRVPYHELVHASSFPLNRMEDMEEDAWDLMQKMVRVDPMQRATVDQVLSHPWLV</sequence>
<dbReference type="InterPro" id="IPR017441">
    <property type="entry name" value="Protein_kinase_ATP_BS"/>
</dbReference>
<keyword evidence="4" id="KW-0418">Kinase</keyword>
<dbReference type="InterPro" id="IPR011009">
    <property type="entry name" value="Kinase-like_dom_sf"/>
</dbReference>
<dbReference type="SUPFAM" id="SSF56112">
    <property type="entry name" value="Protein kinase-like (PK-like)"/>
    <property type="match status" value="1"/>
</dbReference>
<dbReference type="GO" id="GO:0004674">
    <property type="term" value="F:protein serine/threonine kinase activity"/>
    <property type="evidence" value="ECO:0007669"/>
    <property type="project" value="UniProtKB-KW"/>
</dbReference>
<evidence type="ECO:0000256" key="1">
    <source>
        <dbReference type="ARBA" id="ARBA00022741"/>
    </source>
</evidence>
<dbReference type="PROSITE" id="PS00107">
    <property type="entry name" value="PROTEIN_KINASE_ATP"/>
    <property type="match status" value="1"/>
</dbReference>
<evidence type="ECO:0000313" key="7">
    <source>
        <dbReference type="EMBL" id="TPX63523.1"/>
    </source>
</evidence>
<dbReference type="PROSITE" id="PS50011">
    <property type="entry name" value="PROTEIN_KINASE_DOM"/>
    <property type="match status" value="1"/>
</dbReference>
<organism evidence="7 8">
    <name type="scientific">Chytriomyces confervae</name>
    <dbReference type="NCBI Taxonomy" id="246404"/>
    <lineage>
        <taxon>Eukaryota</taxon>
        <taxon>Fungi</taxon>
        <taxon>Fungi incertae sedis</taxon>
        <taxon>Chytridiomycota</taxon>
        <taxon>Chytridiomycota incertae sedis</taxon>
        <taxon>Chytridiomycetes</taxon>
        <taxon>Chytridiales</taxon>
        <taxon>Chytriomycetaceae</taxon>
        <taxon>Chytriomyces</taxon>
    </lineage>
</organism>
<dbReference type="GO" id="GO:0005634">
    <property type="term" value="C:nucleus"/>
    <property type="evidence" value="ECO:0007669"/>
    <property type="project" value="TreeGrafter"/>
</dbReference>
<gene>
    <name evidence="7" type="ORF">CcCBS67573_g08656</name>
</gene>
<evidence type="ECO:0000256" key="5">
    <source>
        <dbReference type="SAM" id="MobiDB-lite"/>
    </source>
</evidence>
<evidence type="ECO:0000256" key="3">
    <source>
        <dbReference type="PROSITE-ProRule" id="PRU10141"/>
    </source>
</evidence>
<accession>A0A507EHD8</accession>
<feature type="compositionally biased region" description="Pro residues" evidence="5">
    <location>
        <begin position="1"/>
        <end position="14"/>
    </location>
</feature>
<dbReference type="GO" id="GO:0044773">
    <property type="term" value="P:mitotic DNA damage checkpoint signaling"/>
    <property type="evidence" value="ECO:0007669"/>
    <property type="project" value="TreeGrafter"/>
</dbReference>
<dbReference type="PANTHER" id="PTHR44167">
    <property type="entry name" value="OVARIAN-SPECIFIC SERINE/THREONINE-PROTEIN KINASE LOK-RELATED"/>
    <property type="match status" value="1"/>
</dbReference>
<comment type="similarity">
    <text evidence="4">Belongs to the protein kinase superfamily.</text>
</comment>
<evidence type="ECO:0000259" key="6">
    <source>
        <dbReference type="PROSITE" id="PS50011"/>
    </source>
</evidence>
<dbReference type="PANTHER" id="PTHR44167:SF30">
    <property type="entry name" value="PHOSPHORYLASE KINASE"/>
    <property type="match status" value="1"/>
</dbReference>
<feature type="binding site" evidence="3">
    <location>
        <position position="100"/>
    </location>
    <ligand>
        <name>ATP</name>
        <dbReference type="ChEBI" id="CHEBI:30616"/>
    </ligand>
</feature>
<feature type="region of interest" description="Disordered" evidence="5">
    <location>
        <begin position="1"/>
        <end position="35"/>
    </location>
</feature>
<proteinExistence type="inferred from homology"/>
<keyword evidence="1 3" id="KW-0547">Nucleotide-binding</keyword>
<dbReference type="Pfam" id="PF00069">
    <property type="entry name" value="Pkinase"/>
    <property type="match status" value="1"/>
</dbReference>
<feature type="domain" description="Protein kinase" evidence="6">
    <location>
        <begin position="68"/>
        <end position="390"/>
    </location>
</feature>
<keyword evidence="2 3" id="KW-0067">ATP-binding</keyword>
<keyword evidence="4" id="KW-0723">Serine/threonine-protein kinase</keyword>
<evidence type="ECO:0000256" key="2">
    <source>
        <dbReference type="ARBA" id="ARBA00022840"/>
    </source>
</evidence>
<comment type="caution">
    <text evidence="7">The sequence shown here is derived from an EMBL/GenBank/DDBJ whole genome shotgun (WGS) entry which is preliminary data.</text>
</comment>
<keyword evidence="4" id="KW-0808">Transferase</keyword>
<dbReference type="GO" id="GO:0005524">
    <property type="term" value="F:ATP binding"/>
    <property type="evidence" value="ECO:0007669"/>
    <property type="project" value="UniProtKB-UniRule"/>
</dbReference>
<dbReference type="InterPro" id="IPR000719">
    <property type="entry name" value="Prot_kinase_dom"/>
</dbReference>
<keyword evidence="8" id="KW-1185">Reference proteome</keyword>